<proteinExistence type="predicted"/>
<dbReference type="EMBL" id="QGGR01000007">
    <property type="protein sequence ID" value="PWK47680.1"/>
    <property type="molecule type" value="Genomic_DNA"/>
</dbReference>
<accession>A0A316FIQ3</accession>
<name>A0A316FIQ3_9ACTN</name>
<dbReference type="Gene3D" id="3.30.590.20">
    <property type="match status" value="1"/>
</dbReference>
<dbReference type="SUPFAM" id="SSF55931">
    <property type="entry name" value="Glutamine synthetase/guanido kinase"/>
    <property type="match status" value="1"/>
</dbReference>
<evidence type="ECO:0000313" key="1">
    <source>
        <dbReference type="EMBL" id="PWK47680.1"/>
    </source>
</evidence>
<keyword evidence="2" id="KW-1185">Reference proteome</keyword>
<dbReference type="GO" id="GO:0003824">
    <property type="term" value="F:catalytic activity"/>
    <property type="evidence" value="ECO:0007669"/>
    <property type="project" value="InterPro"/>
</dbReference>
<dbReference type="RefSeq" id="WP_109593796.1">
    <property type="nucleotide sequence ID" value="NZ_BONA01000043.1"/>
</dbReference>
<dbReference type="Proteomes" id="UP000245697">
    <property type="component" value="Unassembled WGS sequence"/>
</dbReference>
<gene>
    <name evidence="1" type="ORF">BC793_107290</name>
</gene>
<sequence>MLDGVILVGALRQRVEKAVGWHGAPPTGRSRGPVELTPGAGVAVLRPPLTWLGSPAARQDWVTAMAATLTAAPGRPLPPGTPGVVPAIDRHILEVASPAEQTVLCNLVRQHSPLLIALTGRSAAGTRRLGAARDQVAARHLDAADAEFRTLLESHLRRVEGFEAFDRTDVHPSAEPDGTPTVVVQCIDAAATLAAVRAHALLLAAFALRARRLVQEGVALEPMAQRVVDENRARAVASGLRARPADDGGSTLRARTRRLLADVLAVELDNLDTQPEELFPILAPVERLADDDSVLTGNPGAAGRALTDTTAGGPCLAAARRTAEGRTWLLVERWAGLIAARGGGAKPSRGTGGARR</sequence>
<reference evidence="1 2" key="1">
    <citation type="submission" date="2018-05" db="EMBL/GenBank/DDBJ databases">
        <title>Genomic Encyclopedia of Archaeal and Bacterial Type Strains, Phase II (KMG-II): from individual species to whole genera.</title>
        <authorList>
            <person name="Goeker M."/>
        </authorList>
    </citation>
    <scope>NUCLEOTIDE SEQUENCE [LARGE SCALE GENOMIC DNA]</scope>
    <source>
        <strain evidence="1 2">DSM 45184</strain>
    </source>
</reference>
<comment type="caution">
    <text evidence="1">The sequence shown here is derived from an EMBL/GenBank/DDBJ whole genome shotgun (WGS) entry which is preliminary data.</text>
</comment>
<dbReference type="InterPro" id="IPR014746">
    <property type="entry name" value="Gln_synth/guanido_kin_cat_dom"/>
</dbReference>
<evidence type="ECO:0000313" key="2">
    <source>
        <dbReference type="Proteomes" id="UP000245697"/>
    </source>
</evidence>
<protein>
    <submittedName>
        <fullName evidence="1">Uncharacterized protein</fullName>
    </submittedName>
</protein>
<organism evidence="1 2">
    <name type="scientific">Actinoplanes xinjiangensis</name>
    <dbReference type="NCBI Taxonomy" id="512350"/>
    <lineage>
        <taxon>Bacteria</taxon>
        <taxon>Bacillati</taxon>
        <taxon>Actinomycetota</taxon>
        <taxon>Actinomycetes</taxon>
        <taxon>Micromonosporales</taxon>
        <taxon>Micromonosporaceae</taxon>
        <taxon>Actinoplanes</taxon>
    </lineage>
</organism>
<dbReference type="AlphaFoldDB" id="A0A316FIQ3"/>
<dbReference type="OrthoDB" id="4068442at2"/>